<feature type="transmembrane region" description="Helical" evidence="6">
    <location>
        <begin position="130"/>
        <end position="150"/>
    </location>
</feature>
<dbReference type="InterPro" id="IPR044878">
    <property type="entry name" value="UbiA_sf"/>
</dbReference>
<comment type="caution">
    <text evidence="7">The sequence shown here is derived from an EMBL/GenBank/DDBJ whole genome shotgun (WGS) entry which is preliminary data.</text>
</comment>
<keyword evidence="5 6" id="KW-0472">Membrane</keyword>
<dbReference type="NCBIfam" id="NF008977">
    <property type="entry name" value="PRK12324.1-2"/>
    <property type="match status" value="1"/>
</dbReference>
<dbReference type="OrthoDB" id="9803632at2"/>
<evidence type="ECO:0000256" key="5">
    <source>
        <dbReference type="ARBA" id="ARBA00023136"/>
    </source>
</evidence>
<proteinExistence type="predicted"/>
<dbReference type="PANTHER" id="PTHR11048:SF5">
    <property type="entry name" value="DECAPRENYL-PHOSPHATE PHOSPHORIBOSYLTRANSFERASE"/>
    <property type="match status" value="1"/>
</dbReference>
<dbReference type="EMBL" id="RQFP01000009">
    <property type="protein sequence ID" value="TGK92709.1"/>
    <property type="molecule type" value="Genomic_DNA"/>
</dbReference>
<evidence type="ECO:0000313" key="7">
    <source>
        <dbReference type="EMBL" id="TGK92709.1"/>
    </source>
</evidence>
<evidence type="ECO:0000256" key="6">
    <source>
        <dbReference type="SAM" id="Phobius"/>
    </source>
</evidence>
<dbReference type="Pfam" id="PF01040">
    <property type="entry name" value="UbiA"/>
    <property type="match status" value="1"/>
</dbReference>
<dbReference type="InterPro" id="IPR000537">
    <property type="entry name" value="UbiA_prenyltransferase"/>
</dbReference>
<protein>
    <submittedName>
        <fullName evidence="7">Decaprenyl-phosphate phosphoribosyltransferase</fullName>
        <ecNumber evidence="7">2.4.2.45</ecNumber>
    </submittedName>
</protein>
<name>A0A2M9XY39_9LEPT</name>
<keyword evidence="4 6" id="KW-1133">Transmembrane helix</keyword>
<feature type="transmembrane region" description="Helical" evidence="6">
    <location>
        <begin position="36"/>
        <end position="56"/>
    </location>
</feature>
<dbReference type="InterPro" id="IPR039653">
    <property type="entry name" value="Prenyltransferase"/>
</dbReference>
<dbReference type="Gene3D" id="1.10.357.140">
    <property type="entry name" value="UbiA prenyltransferase"/>
    <property type="match status" value="1"/>
</dbReference>
<feature type="transmembrane region" description="Helical" evidence="6">
    <location>
        <begin position="156"/>
        <end position="174"/>
    </location>
</feature>
<dbReference type="RefSeq" id="WP_100792043.1">
    <property type="nucleotide sequence ID" value="NZ_NPDQ01000009.1"/>
</dbReference>
<feature type="transmembrane region" description="Helical" evidence="6">
    <location>
        <begin position="234"/>
        <end position="254"/>
    </location>
</feature>
<keyword evidence="8" id="KW-1185">Reference proteome</keyword>
<keyword evidence="7" id="KW-0808">Transferase</keyword>
<dbReference type="GO" id="GO:0009247">
    <property type="term" value="P:glycolipid biosynthetic process"/>
    <property type="evidence" value="ECO:0007669"/>
    <property type="project" value="TreeGrafter"/>
</dbReference>
<feature type="transmembrane region" description="Helical" evidence="6">
    <location>
        <begin position="201"/>
        <end position="222"/>
    </location>
</feature>
<evidence type="ECO:0000256" key="4">
    <source>
        <dbReference type="ARBA" id="ARBA00022989"/>
    </source>
</evidence>
<dbReference type="AlphaFoldDB" id="A0A2M9XY39"/>
<comment type="subcellular location">
    <subcellularLocation>
        <location evidence="1">Membrane</location>
        <topology evidence="1">Multi-pass membrane protein</topology>
    </subcellularLocation>
</comment>
<accession>A0A2M9XY39</accession>
<evidence type="ECO:0000256" key="2">
    <source>
        <dbReference type="ARBA" id="ARBA00022475"/>
    </source>
</evidence>
<dbReference type="PANTHER" id="PTHR11048">
    <property type="entry name" value="PRENYLTRANSFERASES"/>
    <property type="match status" value="1"/>
</dbReference>
<keyword evidence="7" id="KW-0328">Glycosyltransferase</keyword>
<evidence type="ECO:0000256" key="3">
    <source>
        <dbReference type="ARBA" id="ARBA00022692"/>
    </source>
</evidence>
<feature type="transmembrane region" description="Helical" evidence="6">
    <location>
        <begin position="85"/>
        <end position="118"/>
    </location>
</feature>
<evidence type="ECO:0000313" key="8">
    <source>
        <dbReference type="Proteomes" id="UP000297891"/>
    </source>
</evidence>
<reference evidence="7" key="1">
    <citation type="journal article" date="2019" name="PLoS Negl. Trop. Dis.">
        <title>Revisiting the worldwide diversity of Leptospira species in the environment.</title>
        <authorList>
            <person name="Vincent A.T."/>
            <person name="Schiettekatte O."/>
            <person name="Bourhy P."/>
            <person name="Veyrier F.J."/>
            <person name="Picardeau M."/>
        </authorList>
    </citation>
    <scope>NUCLEOTIDE SEQUENCE [LARGE SCALE GENOMIC DNA]</scope>
    <source>
        <strain evidence="7">201800277</strain>
    </source>
</reference>
<keyword evidence="2" id="KW-1003">Cell membrane</keyword>
<keyword evidence="3 6" id="KW-0812">Transmembrane</keyword>
<sequence>MIYLYLKLMRVPQWIKNVILFAGLIFSKKIFELPSLTKVCLAFFCFSLVASCQYVFNDFLDQKEDAKHPEKKHRPLASGELDSGIALAITGIILPVALIGAYKLSPVFFYLTIFYLLFNMLYSKVLKHIVILDVMSISIGFVLRAIAGAVVIGVEFSHWLLLCTFMLALFWGFSKRRGEINILKTDAGKHRKILEEYSIEFLDLMMAVVATLTLVSYVMYAVSPETAKSLGTPHMVYTVPIVVYAIFRSLYIIYIKNMGHNPTKAILTDVSVLVSGFIWLLLILFLMFGNISGQPPVLQ</sequence>
<dbReference type="GO" id="GO:0016757">
    <property type="term" value="F:glycosyltransferase activity"/>
    <property type="evidence" value="ECO:0007669"/>
    <property type="project" value="UniProtKB-KW"/>
</dbReference>
<dbReference type="CDD" id="cd13963">
    <property type="entry name" value="PT_UbiA_2"/>
    <property type="match status" value="1"/>
</dbReference>
<dbReference type="Proteomes" id="UP000297891">
    <property type="component" value="Unassembled WGS sequence"/>
</dbReference>
<dbReference type="GO" id="GO:0016765">
    <property type="term" value="F:transferase activity, transferring alkyl or aryl (other than methyl) groups"/>
    <property type="evidence" value="ECO:0007669"/>
    <property type="project" value="InterPro"/>
</dbReference>
<feature type="transmembrane region" description="Helical" evidence="6">
    <location>
        <begin position="266"/>
        <end position="288"/>
    </location>
</feature>
<evidence type="ECO:0000256" key="1">
    <source>
        <dbReference type="ARBA" id="ARBA00004141"/>
    </source>
</evidence>
<gene>
    <name evidence="7" type="ORF">EHQ30_12730</name>
</gene>
<dbReference type="GO" id="GO:0005886">
    <property type="term" value="C:plasma membrane"/>
    <property type="evidence" value="ECO:0007669"/>
    <property type="project" value="TreeGrafter"/>
</dbReference>
<organism evidence="7 8">
    <name type="scientific">Leptospira brenneri</name>
    <dbReference type="NCBI Taxonomy" id="2023182"/>
    <lineage>
        <taxon>Bacteria</taxon>
        <taxon>Pseudomonadati</taxon>
        <taxon>Spirochaetota</taxon>
        <taxon>Spirochaetia</taxon>
        <taxon>Leptospirales</taxon>
        <taxon>Leptospiraceae</taxon>
        <taxon>Leptospira</taxon>
    </lineage>
</organism>
<dbReference type="EC" id="2.4.2.45" evidence="7"/>